<evidence type="ECO:0000259" key="3">
    <source>
        <dbReference type="Pfam" id="PF08719"/>
    </source>
</evidence>
<dbReference type="InterPro" id="IPR037238">
    <property type="entry name" value="YbiA-like_sf"/>
</dbReference>
<dbReference type="CDD" id="cd15457">
    <property type="entry name" value="NADAR"/>
    <property type="match status" value="1"/>
</dbReference>
<evidence type="ECO:0000313" key="5">
    <source>
        <dbReference type="Proteomes" id="UP001652445"/>
    </source>
</evidence>
<dbReference type="Gene3D" id="1.10.357.40">
    <property type="entry name" value="YbiA-like"/>
    <property type="match status" value="1"/>
</dbReference>
<accession>A0ABT2UCL1</accession>
<evidence type="ECO:0000256" key="1">
    <source>
        <dbReference type="ARBA" id="ARBA00000022"/>
    </source>
</evidence>
<proteinExistence type="predicted"/>
<gene>
    <name evidence="4" type="ORF">OB236_09555</name>
</gene>
<dbReference type="RefSeq" id="WP_262683761.1">
    <property type="nucleotide sequence ID" value="NZ_JAOQIO010000022.1"/>
</dbReference>
<dbReference type="Pfam" id="PF08719">
    <property type="entry name" value="NADAR"/>
    <property type="match status" value="1"/>
</dbReference>
<dbReference type="SUPFAM" id="SSF143990">
    <property type="entry name" value="YbiA-like"/>
    <property type="match status" value="1"/>
</dbReference>
<dbReference type="EMBL" id="JAOQIO010000022">
    <property type="protein sequence ID" value="MCU6792373.1"/>
    <property type="molecule type" value="Genomic_DNA"/>
</dbReference>
<dbReference type="Proteomes" id="UP001652445">
    <property type="component" value="Unassembled WGS sequence"/>
</dbReference>
<reference evidence="4 5" key="1">
    <citation type="submission" date="2022-09" db="EMBL/GenBank/DDBJ databases">
        <authorList>
            <person name="Han X.L."/>
            <person name="Wang Q."/>
            <person name="Lu T."/>
        </authorList>
    </citation>
    <scope>NUCLEOTIDE SEQUENCE [LARGE SCALE GENOMIC DNA]</scope>
    <source>
        <strain evidence="4 5">WQ 127069</strain>
    </source>
</reference>
<dbReference type="NCBIfam" id="TIGR02464">
    <property type="entry name" value="ribofla_fusion"/>
    <property type="match status" value="1"/>
</dbReference>
<comment type="caution">
    <text evidence="4">The sequence shown here is derived from an EMBL/GenBank/DDBJ whole genome shotgun (WGS) entry which is preliminary data.</text>
</comment>
<organism evidence="4 5">
    <name type="scientific">Paenibacillus baimaensis</name>
    <dbReference type="NCBI Taxonomy" id="2982185"/>
    <lineage>
        <taxon>Bacteria</taxon>
        <taxon>Bacillati</taxon>
        <taxon>Bacillota</taxon>
        <taxon>Bacilli</taxon>
        <taxon>Bacillales</taxon>
        <taxon>Paenibacillaceae</taxon>
        <taxon>Paenibacillus</taxon>
    </lineage>
</organism>
<comment type="catalytic activity">
    <reaction evidence="1">
        <text>5-amino-6-(5-phospho-D-ribosylamino)uracil + H2O = 5,6-diaminouracil + D-ribose 5-phosphate</text>
        <dbReference type="Rhea" id="RHEA:55020"/>
        <dbReference type="ChEBI" id="CHEBI:15377"/>
        <dbReference type="ChEBI" id="CHEBI:46252"/>
        <dbReference type="ChEBI" id="CHEBI:58453"/>
        <dbReference type="ChEBI" id="CHEBI:78346"/>
    </reaction>
</comment>
<evidence type="ECO:0000256" key="2">
    <source>
        <dbReference type="ARBA" id="ARBA00000751"/>
    </source>
</evidence>
<name>A0ABT2UCL1_9BACL</name>
<evidence type="ECO:0000313" key="4">
    <source>
        <dbReference type="EMBL" id="MCU6792373.1"/>
    </source>
</evidence>
<feature type="domain" description="NADAR" evidence="3">
    <location>
        <begin position="6"/>
        <end position="155"/>
    </location>
</feature>
<protein>
    <submittedName>
        <fullName evidence="4">NADAR family protein</fullName>
    </submittedName>
</protein>
<keyword evidence="5" id="KW-1185">Reference proteome</keyword>
<sequence length="160" mass="19093">MEKFTFFYRTESPFSQWHPAEFVVSRVPFNCSEQFMMYQKAKLFKDEEMAEKILLAKSPAEQKQLGRMIRKFHKEEWEMHCKQFVYDGNYAKFTQNQHLLERLLETKGTTLVEASPTDRIWGVGLLESSSQIRNRKTWRGTNWLGEVLTNLREDLISQMK</sequence>
<dbReference type="InterPro" id="IPR012816">
    <property type="entry name" value="NADAR"/>
</dbReference>
<comment type="catalytic activity">
    <reaction evidence="2">
        <text>2,5-diamino-6-hydroxy-4-(5-phosphoribosylamino)-pyrimidine + H2O = 2,5,6-triamino-4-hydroxypyrimidine + D-ribose 5-phosphate</text>
        <dbReference type="Rhea" id="RHEA:23436"/>
        <dbReference type="ChEBI" id="CHEBI:15377"/>
        <dbReference type="ChEBI" id="CHEBI:58614"/>
        <dbReference type="ChEBI" id="CHEBI:78346"/>
        <dbReference type="ChEBI" id="CHEBI:137796"/>
    </reaction>
</comment>